<dbReference type="EMBL" id="JAMYWD010000007">
    <property type="protein sequence ID" value="KAJ4965016.1"/>
    <property type="molecule type" value="Genomic_DNA"/>
</dbReference>
<protein>
    <recommendedName>
        <fullName evidence="3">Reverse transcriptase zinc-binding domain-containing protein</fullName>
    </recommendedName>
</protein>
<organism evidence="1 2">
    <name type="scientific">Protea cynaroides</name>
    <dbReference type="NCBI Taxonomy" id="273540"/>
    <lineage>
        <taxon>Eukaryota</taxon>
        <taxon>Viridiplantae</taxon>
        <taxon>Streptophyta</taxon>
        <taxon>Embryophyta</taxon>
        <taxon>Tracheophyta</taxon>
        <taxon>Spermatophyta</taxon>
        <taxon>Magnoliopsida</taxon>
        <taxon>Proteales</taxon>
        <taxon>Proteaceae</taxon>
        <taxon>Protea</taxon>
    </lineage>
</organism>
<sequence>MESLCPRFGFWCQPFSMKYLGFCFYYKCGCVEETVEHILFQCPFARAICFGSPITYCAFMDENFSISDWLKQWNNLIKMSKYNGNVSFCFASFLCWNIWLAQNDSHFWHGHWALSRVIQQATAAFHEFVELHFQSPS</sequence>
<dbReference type="AlphaFoldDB" id="A0A9Q0HEC5"/>
<dbReference type="Proteomes" id="UP001141806">
    <property type="component" value="Unassembled WGS sequence"/>
</dbReference>
<accession>A0A9Q0HEC5</accession>
<gene>
    <name evidence="1" type="ORF">NE237_016865</name>
</gene>
<name>A0A9Q0HEC5_9MAGN</name>
<keyword evidence="2" id="KW-1185">Reference proteome</keyword>
<reference evidence="1" key="1">
    <citation type="journal article" date="2023" name="Plant J.">
        <title>The genome of the king protea, Protea cynaroides.</title>
        <authorList>
            <person name="Chang J."/>
            <person name="Duong T.A."/>
            <person name="Schoeman C."/>
            <person name="Ma X."/>
            <person name="Roodt D."/>
            <person name="Barker N."/>
            <person name="Li Z."/>
            <person name="Van de Peer Y."/>
            <person name="Mizrachi E."/>
        </authorList>
    </citation>
    <scope>NUCLEOTIDE SEQUENCE</scope>
    <source>
        <tissue evidence="1">Young leaves</tissue>
    </source>
</reference>
<comment type="caution">
    <text evidence="1">The sequence shown here is derived from an EMBL/GenBank/DDBJ whole genome shotgun (WGS) entry which is preliminary data.</text>
</comment>
<evidence type="ECO:0000313" key="2">
    <source>
        <dbReference type="Proteomes" id="UP001141806"/>
    </source>
</evidence>
<evidence type="ECO:0000313" key="1">
    <source>
        <dbReference type="EMBL" id="KAJ4965016.1"/>
    </source>
</evidence>
<proteinExistence type="predicted"/>
<dbReference type="OrthoDB" id="696485at2759"/>
<evidence type="ECO:0008006" key="3">
    <source>
        <dbReference type="Google" id="ProtNLM"/>
    </source>
</evidence>